<dbReference type="InterPro" id="IPR046956">
    <property type="entry name" value="RLP23-like"/>
</dbReference>
<dbReference type="PANTHER" id="PTHR48063:SF112">
    <property type="entry name" value="RECEPTOR LIKE PROTEIN 30-LIKE"/>
    <property type="match status" value="1"/>
</dbReference>
<keyword evidence="3" id="KW-0732">Signal</keyword>
<dbReference type="InterPro" id="IPR001611">
    <property type="entry name" value="Leu-rich_rpt"/>
</dbReference>
<dbReference type="Pfam" id="PF00560">
    <property type="entry name" value="LRR_1"/>
    <property type="match status" value="2"/>
</dbReference>
<name>A0A8J5GWW7_ZINOF</name>
<organism evidence="7 8">
    <name type="scientific">Zingiber officinale</name>
    <name type="common">Ginger</name>
    <name type="synonym">Amomum zingiber</name>
    <dbReference type="NCBI Taxonomy" id="94328"/>
    <lineage>
        <taxon>Eukaryota</taxon>
        <taxon>Viridiplantae</taxon>
        <taxon>Streptophyta</taxon>
        <taxon>Embryophyta</taxon>
        <taxon>Tracheophyta</taxon>
        <taxon>Spermatophyta</taxon>
        <taxon>Magnoliopsida</taxon>
        <taxon>Liliopsida</taxon>
        <taxon>Zingiberales</taxon>
        <taxon>Zingiberaceae</taxon>
        <taxon>Zingiber</taxon>
    </lineage>
</organism>
<dbReference type="Pfam" id="PF13855">
    <property type="entry name" value="LRR_8"/>
    <property type="match status" value="1"/>
</dbReference>
<dbReference type="PANTHER" id="PTHR48063">
    <property type="entry name" value="LRR RECEPTOR-LIKE KINASE"/>
    <property type="match status" value="1"/>
</dbReference>
<keyword evidence="2" id="KW-0812">Transmembrane</keyword>
<sequence>MDNDVPKKAQEVRLSNTNISEQIPETIGNNQNLRVLHLEGNSITGQISRTMGDLCNLTEIDLSYNKHHRKDSRELGEARLAAGGNSITGQIPRTMSDLCNLTELNLSQNKIDGELTDLLDGLSSCAHGTPRPSLNAQGNKLSGSIPTRLGKLSQIENLYLSSNSFQGDINETHFSNLTNLYLLNISSNSLNVMLSSDWTPPFTHVSYIDMSYCHLPAFPNWGRNQTSLRFLYLSSVGLSGNFPVWFSNLELAAVYLDSNNLTGPLPQLGSIISWINLSNNSFVGPIPLSVNHDSSLYFLVVVA</sequence>
<dbReference type="AlphaFoldDB" id="A0A8J5GWW7"/>
<protein>
    <submittedName>
        <fullName evidence="7">Uncharacterized protein</fullName>
    </submittedName>
</protein>
<gene>
    <name evidence="7" type="ORF">ZIOFF_029001</name>
</gene>
<accession>A0A8J5GWW7</accession>
<dbReference type="EMBL" id="JACMSC010000008">
    <property type="protein sequence ID" value="KAG6510954.1"/>
    <property type="molecule type" value="Genomic_DNA"/>
</dbReference>
<dbReference type="Gene3D" id="3.80.10.10">
    <property type="entry name" value="Ribonuclease Inhibitor"/>
    <property type="match status" value="2"/>
</dbReference>
<dbReference type="SUPFAM" id="SSF52058">
    <property type="entry name" value="L domain-like"/>
    <property type="match status" value="1"/>
</dbReference>
<dbReference type="GO" id="GO:0016020">
    <property type="term" value="C:membrane"/>
    <property type="evidence" value="ECO:0007669"/>
    <property type="project" value="UniProtKB-SubCell"/>
</dbReference>
<keyword evidence="4" id="KW-1133">Transmembrane helix</keyword>
<evidence type="ECO:0000256" key="1">
    <source>
        <dbReference type="ARBA" id="ARBA00004479"/>
    </source>
</evidence>
<evidence type="ECO:0000256" key="6">
    <source>
        <dbReference type="ARBA" id="ARBA00023180"/>
    </source>
</evidence>
<keyword evidence="8" id="KW-1185">Reference proteome</keyword>
<reference evidence="7 8" key="1">
    <citation type="submission" date="2020-08" db="EMBL/GenBank/DDBJ databases">
        <title>Plant Genome Project.</title>
        <authorList>
            <person name="Zhang R.-G."/>
        </authorList>
    </citation>
    <scope>NUCLEOTIDE SEQUENCE [LARGE SCALE GENOMIC DNA]</scope>
    <source>
        <tissue evidence="7">Rhizome</tissue>
    </source>
</reference>
<dbReference type="InterPro" id="IPR032675">
    <property type="entry name" value="LRR_dom_sf"/>
</dbReference>
<comment type="subcellular location">
    <subcellularLocation>
        <location evidence="1">Membrane</location>
        <topology evidence="1">Single-pass type I membrane protein</topology>
    </subcellularLocation>
</comment>
<keyword evidence="5" id="KW-0472">Membrane</keyword>
<keyword evidence="6" id="KW-0325">Glycoprotein</keyword>
<comment type="caution">
    <text evidence="7">The sequence shown here is derived from an EMBL/GenBank/DDBJ whole genome shotgun (WGS) entry which is preliminary data.</text>
</comment>
<evidence type="ECO:0000313" key="8">
    <source>
        <dbReference type="Proteomes" id="UP000734854"/>
    </source>
</evidence>
<dbReference type="Proteomes" id="UP000734854">
    <property type="component" value="Unassembled WGS sequence"/>
</dbReference>
<evidence type="ECO:0000256" key="3">
    <source>
        <dbReference type="ARBA" id="ARBA00022729"/>
    </source>
</evidence>
<proteinExistence type="predicted"/>
<evidence type="ECO:0000313" key="7">
    <source>
        <dbReference type="EMBL" id="KAG6510954.1"/>
    </source>
</evidence>
<evidence type="ECO:0000256" key="2">
    <source>
        <dbReference type="ARBA" id="ARBA00022692"/>
    </source>
</evidence>
<evidence type="ECO:0000256" key="4">
    <source>
        <dbReference type="ARBA" id="ARBA00022989"/>
    </source>
</evidence>
<evidence type="ECO:0000256" key="5">
    <source>
        <dbReference type="ARBA" id="ARBA00023136"/>
    </source>
</evidence>